<dbReference type="RefSeq" id="WP_036547930.1">
    <property type="nucleotide sequence ID" value="NZ_JBKBNO010000002.1"/>
</dbReference>
<dbReference type="AlphaFoldDB" id="A0A063Y0E2"/>
<dbReference type="Proteomes" id="UP000027318">
    <property type="component" value="Unassembled WGS sequence"/>
</dbReference>
<reference evidence="4 5" key="1">
    <citation type="journal article" date="2005" name="Int. J. Syst. Evol. Microbiol.">
        <title>Nitrincola lacisaponensis gen. nov., sp. nov., a novel alkaliphilic bacterium isolated from an alkaline, saline lake.</title>
        <authorList>
            <person name="Dimitriu P.A."/>
            <person name="Shukla S.K."/>
            <person name="Conradt J."/>
            <person name="Marquez M.C."/>
            <person name="Ventosa A."/>
            <person name="Maglia A."/>
            <person name="Peyton B.M."/>
            <person name="Pinkart H.C."/>
            <person name="Mormile M.R."/>
        </authorList>
    </citation>
    <scope>NUCLEOTIDE SEQUENCE [LARGE SCALE GENOMIC DNA]</scope>
    <source>
        <strain evidence="4 5">4CA</strain>
    </source>
</reference>
<dbReference type="STRING" id="267850.ADINL_2298"/>
<dbReference type="InterPro" id="IPR009948">
    <property type="entry name" value="Syd"/>
</dbReference>
<comment type="caution">
    <text evidence="4">The sequence shown here is derived from an EMBL/GenBank/DDBJ whole genome shotgun (WGS) entry which is preliminary data.</text>
</comment>
<dbReference type="Gene3D" id="3.40.1580.20">
    <property type="entry name" value="Syd protein"/>
    <property type="match status" value="1"/>
</dbReference>
<dbReference type="NCBIfam" id="NF003439">
    <property type="entry name" value="PRK04968.1"/>
    <property type="match status" value="1"/>
</dbReference>
<protein>
    <submittedName>
        <fullName evidence="4">Syd protein</fullName>
    </submittedName>
</protein>
<keyword evidence="5" id="KW-1185">Reference proteome</keyword>
<gene>
    <name evidence="4" type="ORF">ADINL_2298</name>
</gene>
<evidence type="ECO:0000313" key="4">
    <source>
        <dbReference type="EMBL" id="KDE39169.1"/>
    </source>
</evidence>
<dbReference type="GO" id="GO:0009898">
    <property type="term" value="C:cytoplasmic side of plasma membrane"/>
    <property type="evidence" value="ECO:0007669"/>
    <property type="project" value="InterPro"/>
</dbReference>
<dbReference type="EMBL" id="JMSZ01000032">
    <property type="protein sequence ID" value="KDE39169.1"/>
    <property type="molecule type" value="Genomic_DNA"/>
</dbReference>
<keyword evidence="2" id="KW-0997">Cell inner membrane</keyword>
<dbReference type="OrthoDB" id="5599437at2"/>
<accession>A0A063Y0E2</accession>
<sequence length="189" mass="21393">MSAETLSPVTLALDSFVQRLTESCANDGWPQLPFDPEWPSPCWQQEADEGVMTLWKPVRQTAVNDMFDRLSEALETDIHPDIGDYYSRYWSDPLPARAAQGELSLLQVWNPEDLERLRANLIGHALEKRRRRLPLTLFFAVTLPDGNLILSLDNADGSIWLEAPGKPPHQRLADSLADFLLTLDPLPFD</sequence>
<evidence type="ECO:0000256" key="1">
    <source>
        <dbReference type="ARBA" id="ARBA00022475"/>
    </source>
</evidence>
<organism evidence="4 5">
    <name type="scientific">Nitrincola lacisaponensis</name>
    <dbReference type="NCBI Taxonomy" id="267850"/>
    <lineage>
        <taxon>Bacteria</taxon>
        <taxon>Pseudomonadati</taxon>
        <taxon>Pseudomonadota</taxon>
        <taxon>Gammaproteobacteria</taxon>
        <taxon>Oceanospirillales</taxon>
        <taxon>Oceanospirillaceae</taxon>
        <taxon>Nitrincola</taxon>
    </lineage>
</organism>
<dbReference type="CDD" id="cd16323">
    <property type="entry name" value="Syd"/>
    <property type="match status" value="1"/>
</dbReference>
<proteinExistence type="predicted"/>
<keyword evidence="1" id="KW-1003">Cell membrane</keyword>
<keyword evidence="3" id="KW-0472">Membrane</keyword>
<name>A0A063Y0E2_9GAMM</name>
<dbReference type="InterPro" id="IPR038228">
    <property type="entry name" value="Syd_sf"/>
</dbReference>
<evidence type="ECO:0000256" key="3">
    <source>
        <dbReference type="ARBA" id="ARBA00023136"/>
    </source>
</evidence>
<dbReference type="Pfam" id="PF07348">
    <property type="entry name" value="Syd"/>
    <property type="match status" value="1"/>
</dbReference>
<evidence type="ECO:0000256" key="2">
    <source>
        <dbReference type="ARBA" id="ARBA00022519"/>
    </source>
</evidence>
<evidence type="ECO:0000313" key="5">
    <source>
        <dbReference type="Proteomes" id="UP000027318"/>
    </source>
</evidence>